<feature type="compositionally biased region" description="Polar residues" evidence="2">
    <location>
        <begin position="828"/>
        <end position="841"/>
    </location>
</feature>
<dbReference type="STRING" id="6573.A0A210Q1D0"/>
<dbReference type="EMBL" id="NEDP02005265">
    <property type="protein sequence ID" value="OWF42515.1"/>
    <property type="molecule type" value="Genomic_DNA"/>
</dbReference>
<dbReference type="OrthoDB" id="289721at2759"/>
<dbReference type="PANTHER" id="PTHR13399">
    <property type="entry name" value="TRANSLOCON-ASSOCIATED PROTEIN TRAP , GAMMA SUBUNIT"/>
    <property type="match status" value="1"/>
</dbReference>
<reference evidence="4 5" key="1">
    <citation type="journal article" date="2017" name="Nat. Ecol. Evol.">
        <title>Scallop genome provides insights into evolution of bilaterian karyotype and development.</title>
        <authorList>
            <person name="Wang S."/>
            <person name="Zhang J."/>
            <person name="Jiao W."/>
            <person name="Li J."/>
            <person name="Xun X."/>
            <person name="Sun Y."/>
            <person name="Guo X."/>
            <person name="Huan P."/>
            <person name="Dong B."/>
            <person name="Zhang L."/>
            <person name="Hu X."/>
            <person name="Sun X."/>
            <person name="Wang J."/>
            <person name="Zhao C."/>
            <person name="Wang Y."/>
            <person name="Wang D."/>
            <person name="Huang X."/>
            <person name="Wang R."/>
            <person name="Lv J."/>
            <person name="Li Y."/>
            <person name="Zhang Z."/>
            <person name="Liu B."/>
            <person name="Lu W."/>
            <person name="Hui Y."/>
            <person name="Liang J."/>
            <person name="Zhou Z."/>
            <person name="Hou R."/>
            <person name="Li X."/>
            <person name="Liu Y."/>
            <person name="Li H."/>
            <person name="Ning X."/>
            <person name="Lin Y."/>
            <person name="Zhao L."/>
            <person name="Xing Q."/>
            <person name="Dou J."/>
            <person name="Li Y."/>
            <person name="Mao J."/>
            <person name="Guo H."/>
            <person name="Dou H."/>
            <person name="Li T."/>
            <person name="Mu C."/>
            <person name="Jiang W."/>
            <person name="Fu Q."/>
            <person name="Fu X."/>
            <person name="Miao Y."/>
            <person name="Liu J."/>
            <person name="Yu Q."/>
            <person name="Li R."/>
            <person name="Liao H."/>
            <person name="Li X."/>
            <person name="Kong Y."/>
            <person name="Jiang Z."/>
            <person name="Chourrout D."/>
            <person name="Li R."/>
            <person name="Bao Z."/>
        </authorList>
    </citation>
    <scope>NUCLEOTIDE SEQUENCE [LARGE SCALE GENOMIC DNA]</scope>
    <source>
        <strain evidence="4 5">PY_sf001</strain>
    </source>
</reference>
<feature type="compositionally biased region" description="Low complexity" evidence="2">
    <location>
        <begin position="773"/>
        <end position="785"/>
    </location>
</feature>
<dbReference type="InterPro" id="IPR032738">
    <property type="entry name" value="Tbc1d30_C"/>
</dbReference>
<feature type="compositionally biased region" description="Basic and acidic residues" evidence="2">
    <location>
        <begin position="601"/>
        <end position="611"/>
    </location>
</feature>
<gene>
    <name evidence="4" type="ORF">KP79_PYT11069</name>
</gene>
<dbReference type="PANTHER" id="PTHR13399:SF4">
    <property type="entry name" value="TBC1 DOMAIN FAMILY MEMBER 30"/>
    <property type="match status" value="1"/>
</dbReference>
<accession>A0A210Q1D0</accession>
<dbReference type="InterPro" id="IPR000195">
    <property type="entry name" value="Rab-GAP-TBC_dom"/>
</dbReference>
<name>A0A210Q1D0_MIZYE</name>
<comment type="caution">
    <text evidence="4">The sequence shown here is derived from an EMBL/GenBank/DDBJ whole genome shotgun (WGS) entry which is preliminary data.</text>
</comment>
<feature type="compositionally biased region" description="Low complexity" evidence="2">
    <location>
        <begin position="794"/>
        <end position="811"/>
    </location>
</feature>
<keyword evidence="5" id="KW-1185">Reference proteome</keyword>
<feature type="domain" description="Rab-GAP TBC" evidence="3">
    <location>
        <begin position="62"/>
        <end position="271"/>
    </location>
</feature>
<evidence type="ECO:0000259" key="3">
    <source>
        <dbReference type="PROSITE" id="PS50086"/>
    </source>
</evidence>
<feature type="region of interest" description="Disordered" evidence="2">
    <location>
        <begin position="751"/>
        <end position="811"/>
    </location>
</feature>
<dbReference type="Gene3D" id="1.10.8.270">
    <property type="entry name" value="putative rabgap domain of human tbc1 domain family member 14 like domains"/>
    <property type="match status" value="1"/>
</dbReference>
<dbReference type="Pfam" id="PF00566">
    <property type="entry name" value="RabGAP-TBC"/>
    <property type="match status" value="1"/>
</dbReference>
<dbReference type="SMART" id="SM00164">
    <property type="entry name" value="TBC"/>
    <property type="match status" value="1"/>
</dbReference>
<evidence type="ECO:0000313" key="4">
    <source>
        <dbReference type="EMBL" id="OWF42515.1"/>
    </source>
</evidence>
<evidence type="ECO:0000256" key="1">
    <source>
        <dbReference type="ARBA" id="ARBA00067508"/>
    </source>
</evidence>
<feature type="region of interest" description="Disordered" evidence="2">
    <location>
        <begin position="601"/>
        <end position="697"/>
    </location>
</feature>
<feature type="compositionally biased region" description="Polar residues" evidence="2">
    <location>
        <begin position="687"/>
        <end position="697"/>
    </location>
</feature>
<evidence type="ECO:0000256" key="2">
    <source>
        <dbReference type="SAM" id="MobiDB-lite"/>
    </source>
</evidence>
<dbReference type="Proteomes" id="UP000242188">
    <property type="component" value="Unassembled WGS sequence"/>
</dbReference>
<dbReference type="Gene3D" id="1.10.472.80">
    <property type="entry name" value="Ypt/Rab-GAP domain of gyp1p, domain 3"/>
    <property type="match status" value="1"/>
</dbReference>
<organism evidence="4 5">
    <name type="scientific">Mizuhopecten yessoensis</name>
    <name type="common">Japanese scallop</name>
    <name type="synonym">Patinopecten yessoensis</name>
    <dbReference type="NCBI Taxonomy" id="6573"/>
    <lineage>
        <taxon>Eukaryota</taxon>
        <taxon>Metazoa</taxon>
        <taxon>Spiralia</taxon>
        <taxon>Lophotrochozoa</taxon>
        <taxon>Mollusca</taxon>
        <taxon>Bivalvia</taxon>
        <taxon>Autobranchia</taxon>
        <taxon>Pteriomorphia</taxon>
        <taxon>Pectinida</taxon>
        <taxon>Pectinoidea</taxon>
        <taxon>Pectinidae</taxon>
        <taxon>Mizuhopecten</taxon>
    </lineage>
</organism>
<evidence type="ECO:0000313" key="5">
    <source>
        <dbReference type="Proteomes" id="UP000242188"/>
    </source>
</evidence>
<feature type="compositionally biased region" description="Basic and acidic residues" evidence="2">
    <location>
        <begin position="658"/>
        <end position="669"/>
    </location>
</feature>
<feature type="region of interest" description="Disordered" evidence="2">
    <location>
        <begin position="526"/>
        <end position="587"/>
    </location>
</feature>
<dbReference type="FunFam" id="1.10.8.270:FF:000009">
    <property type="entry name" value="TBC1 domain family member 30"/>
    <property type="match status" value="1"/>
</dbReference>
<proteinExistence type="predicted"/>
<dbReference type="AlphaFoldDB" id="A0A210Q1D0"/>
<dbReference type="Pfam" id="PF15733">
    <property type="entry name" value="DUF4682"/>
    <property type="match status" value="1"/>
</dbReference>
<feature type="compositionally biased region" description="Polar residues" evidence="2">
    <location>
        <begin position="553"/>
        <end position="573"/>
    </location>
</feature>
<protein>
    <recommendedName>
        <fullName evidence="1">TBC1 domain family member 30</fullName>
    </recommendedName>
</protein>
<feature type="region of interest" description="Disordered" evidence="2">
    <location>
        <begin position="828"/>
        <end position="847"/>
    </location>
</feature>
<dbReference type="InterPro" id="IPR035969">
    <property type="entry name" value="Rab-GAP_TBC_sf"/>
</dbReference>
<dbReference type="PROSITE" id="PS50086">
    <property type="entry name" value="TBC_RABGAP"/>
    <property type="match status" value="1"/>
</dbReference>
<sequence length="883" mass="97542">MFGFLNNISMGRPLPPERSMNGSKRKTGIDTRLRFSLEPPLGDSAFDQWKDAMQAVSRLPLGIPDGFRRKVWISLAENHIKELRIDWEKTVRFVFNERSNPDDNTLGLQIVKDLHRTGCSGFSGQDNEEERAVLKRVLLAYARWNKTVGYCQGFNVIAALLLEVMERKEDDALMVMIYLIDHVLPDSYFANNLRALSVDMAVFRDLLGLMFPKLSKHLDYLQYAAQDKTTGANYEPPLTNVFTMQWFLTMFATCLPKAVVLRVWDSILLEGSEILLRTALAIWGKLSKRILSVGSADEFYSLMGLLTQDMMEGKIFDADALIKFIYSCAPFPMQQLPELREKYTYNIRPFSSAGGTKKGNVVGGMVLPSDEDDLDEDDLEAITCFTGILPGQIGQGKSKGAEGDLSGPNADISSVGPGAYGAGLDSSALSNSNLYLERMSTDISSLKKQYARLKHRQTQAHIILAAASAKQQAKTKFITPKIESPKAINHLFVGKGFVGGKNKMVAEGPRIATAYPQATIVHHFLQEIKKQRSPSRRSSRSSEKSKEGERSGIENSSGICRTISIESNTSDVSLTPPGKLTDKSGSEGDITRIKEFKMYESKHLSDQELSRKSSVSSDIKHSNDDTLTIDSRLDSHALPEGKPSAPVVDETDNTSDIPNDRRLTEDHNVNELSSKGGQSVIKEEGNQETAPTSHNLASNCDIPVSSVTDDSEKDIVKVFTEKWFTANKYTSQNGGTKLSKLDIERANSSCFENNSSSSVINSPDQESKKQVSDSDSSSVFSPTDSASERCFGYSERSGSERSLSQSSQDSVLSNQVISEHLGNYSKSKSAMVSKSTKQQPFSPFPVKHFNENRAKAGIKLGMYKAGTIQQLGKQAKQKALWSK</sequence>
<feature type="compositionally biased region" description="Basic and acidic residues" evidence="2">
    <location>
        <begin position="540"/>
        <end position="552"/>
    </location>
</feature>
<dbReference type="GO" id="GO:0005783">
    <property type="term" value="C:endoplasmic reticulum"/>
    <property type="evidence" value="ECO:0007669"/>
    <property type="project" value="TreeGrafter"/>
</dbReference>
<dbReference type="FunFam" id="1.10.472.80:FF:000011">
    <property type="entry name" value="TBC1 domain family member 30"/>
    <property type="match status" value="1"/>
</dbReference>
<dbReference type="SUPFAM" id="SSF47923">
    <property type="entry name" value="Ypt/Rab-GAP domain of gyp1p"/>
    <property type="match status" value="2"/>
</dbReference>